<protein>
    <recommendedName>
        <fullName evidence="4">PPE domain-containing protein</fullName>
    </recommendedName>
</protein>
<feature type="compositionally biased region" description="Gly residues" evidence="1">
    <location>
        <begin position="359"/>
        <end position="377"/>
    </location>
</feature>
<feature type="compositionally biased region" description="Low complexity" evidence="1">
    <location>
        <begin position="781"/>
        <end position="794"/>
    </location>
</feature>
<evidence type="ECO:0000313" key="2">
    <source>
        <dbReference type="EMBL" id="MEV0710421.1"/>
    </source>
</evidence>
<comment type="caution">
    <text evidence="2">The sequence shown here is derived from an EMBL/GenBank/DDBJ whole genome shotgun (WGS) entry which is preliminary data.</text>
</comment>
<dbReference type="SUPFAM" id="SSF140453">
    <property type="entry name" value="EsxAB dimer-like"/>
    <property type="match status" value="1"/>
</dbReference>
<name>A0ABV3FYB1_9NOCA</name>
<proteinExistence type="predicted"/>
<dbReference type="Gene3D" id="1.20.1260.20">
    <property type="entry name" value="PPE superfamily"/>
    <property type="match status" value="1"/>
</dbReference>
<sequence>MALEPNTWSGLENQAKAGYLKFDAAQALKAAKACADLVDDLLGMAAAVTDLRLNNFAPIGTLTSGAQLATAFTTKGSRLHTILGDHAKIVTDMGETYIAAGRAYTRADGDSADTFRALGELKMPTTATPYTPGKAAPGAPDAQFDRPSGGFTWTDDDGKTHTEKANAESFPSTLKDYQGAKDPGVTANIENKDSLSFTEMYELGRDLDPQPVLAAAGTWHTMSTDLMGRLNNFVTVISAGTSGWEGQGATAATAAIKNYSDGVQPLISSMIVMSQNLDYTAQWLYLTKLSMPATSDAGDCCPGVVTRRYRKEWQKHYGEGMKNTVSVMPAVDGPIVTPQPAGGQGQNPPGNNQSPPGNYGNGQGGTGFGDQGAGYGDQAGQEPGGEYRNGYEEGYREGLEAGQGVAGTSGAGTPGYGSGPGSGLSGSGTAGGSPESQAGSLPPGYDAARAGAGTESTGGGSDPAGAYGGAAGSSGSAVPARSSGGSGSSAFPRSSLASTGQPESAAGGGMPDVGSLGSVPLPRMSSGTGGSSGGIPSRSGTPSSGTGAAGLADALAAATGANPAQVRSLLDNLPGLLDEDTLSGLTGLPPEQVRSILDNIPDVVDENALAKLSGVDPAGVRSVLENLPDALDEQALGAATHTNGPAGTGAGLTSGNAGSPSDAAGSLVSAGRDLLGHLGTALTQGLEAVTQLGGALPGAEQIRDLLGQFDPRALAAATGDVPVDPAGAGGAGSGGAGADVASGPAQQPSSALYPRASLAGAEVPVHSAVAAGPRTEGTPGGAPMMGAPGAAAGNAGQGNTGHKTAKFLQSRVHLDEAIGAVPDRVKPVLDS</sequence>
<feature type="region of interest" description="Disordered" evidence="1">
    <location>
        <begin position="771"/>
        <end position="802"/>
    </location>
</feature>
<organism evidence="2 3">
    <name type="scientific">Nocardia aurea</name>
    <dbReference type="NCBI Taxonomy" id="2144174"/>
    <lineage>
        <taxon>Bacteria</taxon>
        <taxon>Bacillati</taxon>
        <taxon>Actinomycetota</taxon>
        <taxon>Actinomycetes</taxon>
        <taxon>Mycobacteriales</taxon>
        <taxon>Nocardiaceae</taxon>
        <taxon>Nocardia</taxon>
    </lineage>
</organism>
<feature type="region of interest" description="Disordered" evidence="1">
    <location>
        <begin position="153"/>
        <end position="185"/>
    </location>
</feature>
<feature type="region of interest" description="Disordered" evidence="1">
    <location>
        <begin position="330"/>
        <end position="547"/>
    </location>
</feature>
<feature type="compositionally biased region" description="Low complexity" evidence="1">
    <location>
        <begin position="378"/>
        <end position="388"/>
    </location>
</feature>
<dbReference type="InterPro" id="IPR036689">
    <property type="entry name" value="ESAT-6-like_sf"/>
</dbReference>
<feature type="compositionally biased region" description="Gly residues" evidence="1">
    <location>
        <begin position="404"/>
        <end position="431"/>
    </location>
</feature>
<feature type="compositionally biased region" description="Gly residues" evidence="1">
    <location>
        <begin position="727"/>
        <end position="737"/>
    </location>
</feature>
<feature type="region of interest" description="Disordered" evidence="1">
    <location>
        <begin position="720"/>
        <end position="751"/>
    </location>
</feature>
<feature type="compositionally biased region" description="Low complexity" evidence="1">
    <location>
        <begin position="534"/>
        <end position="547"/>
    </location>
</feature>
<dbReference type="Proteomes" id="UP001551695">
    <property type="component" value="Unassembled WGS sequence"/>
</dbReference>
<dbReference type="EMBL" id="JBFAKC010000010">
    <property type="protein sequence ID" value="MEV0710421.1"/>
    <property type="molecule type" value="Genomic_DNA"/>
</dbReference>
<gene>
    <name evidence="2" type="ORF">AB0I48_22915</name>
</gene>
<feature type="compositionally biased region" description="Low complexity" evidence="1">
    <location>
        <begin position="473"/>
        <end position="498"/>
    </location>
</feature>
<feature type="compositionally biased region" description="Basic and acidic residues" evidence="1">
    <location>
        <begin position="389"/>
        <end position="399"/>
    </location>
</feature>
<keyword evidence="3" id="KW-1185">Reference proteome</keyword>
<dbReference type="InterPro" id="IPR038332">
    <property type="entry name" value="PPE_sf"/>
</dbReference>
<evidence type="ECO:0008006" key="4">
    <source>
        <dbReference type="Google" id="ProtNLM"/>
    </source>
</evidence>
<dbReference type="RefSeq" id="WP_357786314.1">
    <property type="nucleotide sequence ID" value="NZ_JBFAKC010000010.1"/>
</dbReference>
<evidence type="ECO:0000313" key="3">
    <source>
        <dbReference type="Proteomes" id="UP001551695"/>
    </source>
</evidence>
<feature type="compositionally biased region" description="Basic and acidic residues" evidence="1">
    <location>
        <begin position="156"/>
        <end position="166"/>
    </location>
</feature>
<reference evidence="2 3" key="1">
    <citation type="submission" date="2024-06" db="EMBL/GenBank/DDBJ databases">
        <title>The Natural Products Discovery Center: Release of the First 8490 Sequenced Strains for Exploring Actinobacteria Biosynthetic Diversity.</title>
        <authorList>
            <person name="Kalkreuter E."/>
            <person name="Kautsar S.A."/>
            <person name="Yang D."/>
            <person name="Bader C.D."/>
            <person name="Teijaro C.N."/>
            <person name="Fluegel L."/>
            <person name="Davis C.M."/>
            <person name="Simpson J.R."/>
            <person name="Lauterbach L."/>
            <person name="Steele A.D."/>
            <person name="Gui C."/>
            <person name="Meng S."/>
            <person name="Li G."/>
            <person name="Viehrig K."/>
            <person name="Ye F."/>
            <person name="Su P."/>
            <person name="Kiefer A.F."/>
            <person name="Nichols A."/>
            <person name="Cepeda A.J."/>
            <person name="Yan W."/>
            <person name="Fan B."/>
            <person name="Jiang Y."/>
            <person name="Adhikari A."/>
            <person name="Zheng C.-J."/>
            <person name="Schuster L."/>
            <person name="Cowan T.M."/>
            <person name="Smanski M.J."/>
            <person name="Chevrette M.G."/>
            <person name="De Carvalho L.P.S."/>
            <person name="Shen B."/>
        </authorList>
    </citation>
    <scope>NUCLEOTIDE SEQUENCE [LARGE SCALE GENOMIC DNA]</scope>
    <source>
        <strain evidence="2 3">NPDC050403</strain>
    </source>
</reference>
<accession>A0ABV3FYB1</accession>
<feature type="region of interest" description="Disordered" evidence="1">
    <location>
        <begin position="639"/>
        <end position="664"/>
    </location>
</feature>
<evidence type="ECO:0000256" key="1">
    <source>
        <dbReference type="SAM" id="MobiDB-lite"/>
    </source>
</evidence>
<feature type="compositionally biased region" description="Low complexity" evidence="1">
    <location>
        <begin position="338"/>
        <end position="358"/>
    </location>
</feature>
<feature type="compositionally biased region" description="Gly residues" evidence="1">
    <location>
        <begin position="456"/>
        <end position="472"/>
    </location>
</feature>